<keyword evidence="2" id="KW-0812">Transmembrane</keyword>
<reference evidence="5" key="1">
    <citation type="journal article" date="2013" name="Genome Announc.">
        <title>Draft genome sequence of the grapevine dieback fungus Eutypa lata UCR-EL1.</title>
        <authorList>
            <person name="Blanco-Ulate B."/>
            <person name="Rolshausen P.E."/>
            <person name="Cantu D."/>
        </authorList>
    </citation>
    <scope>NUCLEOTIDE SEQUENCE [LARGE SCALE GENOMIC DNA]</scope>
    <source>
        <strain evidence="5">UCR-EL1</strain>
    </source>
</reference>
<keyword evidence="2" id="KW-1133">Transmembrane helix</keyword>
<organism evidence="4 5">
    <name type="scientific">Eutypa lata (strain UCR-EL1)</name>
    <name type="common">Grapevine dieback disease fungus</name>
    <name type="synonym">Eutypa armeniacae</name>
    <dbReference type="NCBI Taxonomy" id="1287681"/>
    <lineage>
        <taxon>Eukaryota</taxon>
        <taxon>Fungi</taxon>
        <taxon>Dikarya</taxon>
        <taxon>Ascomycota</taxon>
        <taxon>Pezizomycotina</taxon>
        <taxon>Sordariomycetes</taxon>
        <taxon>Xylariomycetidae</taxon>
        <taxon>Xylariales</taxon>
        <taxon>Diatrypaceae</taxon>
        <taxon>Eutypa</taxon>
    </lineage>
</organism>
<evidence type="ECO:0000313" key="5">
    <source>
        <dbReference type="Proteomes" id="UP000012174"/>
    </source>
</evidence>
<name>M7SGK7_EUTLA</name>
<dbReference type="Proteomes" id="UP000012174">
    <property type="component" value="Unassembled WGS sequence"/>
</dbReference>
<dbReference type="GO" id="GO:0008104">
    <property type="term" value="P:intracellular protein localization"/>
    <property type="evidence" value="ECO:0007669"/>
    <property type="project" value="TreeGrafter"/>
</dbReference>
<feature type="compositionally biased region" description="Polar residues" evidence="1">
    <location>
        <begin position="167"/>
        <end position="181"/>
    </location>
</feature>
<dbReference type="Pfam" id="PF00615">
    <property type="entry name" value="RGS"/>
    <property type="match status" value="1"/>
</dbReference>
<dbReference type="PANTHER" id="PTHR13155:SF1">
    <property type="entry name" value="A-KINASE ANCHOR PROTEIN 10, MITOCHONDRIAL"/>
    <property type="match status" value="1"/>
</dbReference>
<dbReference type="PROSITE" id="PS50132">
    <property type="entry name" value="RGS"/>
    <property type="match status" value="1"/>
</dbReference>
<evidence type="ECO:0000256" key="1">
    <source>
        <dbReference type="SAM" id="MobiDB-lite"/>
    </source>
</evidence>
<dbReference type="InterPro" id="IPR044926">
    <property type="entry name" value="RGS_subdomain_2"/>
</dbReference>
<accession>M7SGK7</accession>
<evidence type="ECO:0000313" key="4">
    <source>
        <dbReference type="EMBL" id="EMR63287.1"/>
    </source>
</evidence>
<sequence>MAFTERGPLEEANAPSPLPDLNRNRLPTLFEVLSRRTHPPVDLFSFYIYMRDQQRSVDYLDFWLDVAQHMSLCRHYVRELRRSVLVGTPDLEKDAQSKRSSAALEAMGELSSGLAGPSMYATEKERDQNAQMSAYLRDQPAPGNGPGGMNIEESPASSSERRARASTQLSSQHITSDSNSPAHAVARDDIRASAEKILYTFLLPGAEREIILPDSITTDITTAIEQDGRDDPEVFDAAKDYVFQAMERDAFPGFLRARALGNLIPPTIVARLIIGLIAMFGAFWTAFVLIFLNSDRLTRCWEILPFTVGVYFLASYQYSLDPLIALVGFSEYTPFNFSRIREPYVRKLLVKRSIMVLAWTLLIDAGLCVLFILVPGKRL</sequence>
<dbReference type="STRING" id="1287681.M7SGK7"/>
<gene>
    <name evidence="4" type="ORF">UCREL1_9716</name>
</gene>
<dbReference type="SMART" id="SM00315">
    <property type="entry name" value="RGS"/>
    <property type="match status" value="1"/>
</dbReference>
<dbReference type="eggNOG" id="ENOG502QRI8">
    <property type="taxonomic scope" value="Eukaryota"/>
</dbReference>
<proteinExistence type="predicted"/>
<dbReference type="AlphaFoldDB" id="M7SGK7"/>
<dbReference type="SUPFAM" id="SSF48097">
    <property type="entry name" value="Regulator of G-protein signaling, RGS"/>
    <property type="match status" value="1"/>
</dbReference>
<feature type="region of interest" description="Disordered" evidence="1">
    <location>
        <begin position="136"/>
        <end position="182"/>
    </location>
</feature>
<feature type="transmembrane region" description="Helical" evidence="2">
    <location>
        <begin position="354"/>
        <end position="374"/>
    </location>
</feature>
<dbReference type="EMBL" id="KB707241">
    <property type="protein sequence ID" value="EMR63287.1"/>
    <property type="molecule type" value="Genomic_DNA"/>
</dbReference>
<protein>
    <submittedName>
        <fullName evidence="4">Putative regulator of g-protein signaling domain-containing protein</fullName>
    </submittedName>
</protein>
<dbReference type="GO" id="GO:0005886">
    <property type="term" value="C:plasma membrane"/>
    <property type="evidence" value="ECO:0007669"/>
    <property type="project" value="TreeGrafter"/>
</dbReference>
<dbReference type="HOGENOM" id="CLU_029881_1_1_1"/>
<feature type="region of interest" description="Disordered" evidence="1">
    <location>
        <begin position="1"/>
        <end position="20"/>
    </location>
</feature>
<dbReference type="InterPro" id="IPR052246">
    <property type="entry name" value="Cell_Polariz_PKAAnc"/>
</dbReference>
<feature type="transmembrane region" description="Helical" evidence="2">
    <location>
        <begin position="268"/>
        <end position="291"/>
    </location>
</feature>
<dbReference type="OMA" id="WAPIREP"/>
<dbReference type="KEGG" id="ela:UCREL1_9716"/>
<feature type="domain" description="RGS" evidence="3">
    <location>
        <begin position="188"/>
        <end position="264"/>
    </location>
</feature>
<dbReference type="PANTHER" id="PTHR13155">
    <property type="entry name" value="A-KINASE ANCHOR PROTEINS"/>
    <property type="match status" value="1"/>
</dbReference>
<dbReference type="OrthoDB" id="5584247at2759"/>
<feature type="region of interest" description="Disordered" evidence="1">
    <location>
        <begin position="92"/>
        <end position="116"/>
    </location>
</feature>
<evidence type="ECO:0000259" key="3">
    <source>
        <dbReference type="PROSITE" id="PS50132"/>
    </source>
</evidence>
<evidence type="ECO:0000256" key="2">
    <source>
        <dbReference type="SAM" id="Phobius"/>
    </source>
</evidence>
<keyword evidence="2" id="KW-0472">Membrane</keyword>
<feature type="transmembrane region" description="Helical" evidence="2">
    <location>
        <begin position="303"/>
        <end position="320"/>
    </location>
</feature>
<dbReference type="InterPro" id="IPR036305">
    <property type="entry name" value="RGS_sf"/>
</dbReference>
<dbReference type="Gene3D" id="1.10.167.10">
    <property type="entry name" value="Regulator of G-protein Signalling 4, domain 2"/>
    <property type="match status" value="1"/>
</dbReference>
<keyword evidence="5" id="KW-1185">Reference proteome</keyword>
<dbReference type="InterPro" id="IPR016137">
    <property type="entry name" value="RGS"/>
</dbReference>